<dbReference type="KEGG" id="ruv:EC9_33120"/>
<dbReference type="EMBL" id="CP036261">
    <property type="protein sequence ID" value="QDS89115.1"/>
    <property type="molecule type" value="Genomic_DNA"/>
</dbReference>
<dbReference type="Pfam" id="PF13400">
    <property type="entry name" value="Tad"/>
    <property type="match status" value="1"/>
</dbReference>
<feature type="domain" description="Putative Flp pilus-assembly TadG-like N-terminal" evidence="1">
    <location>
        <begin position="11"/>
        <end position="58"/>
    </location>
</feature>
<protein>
    <recommendedName>
        <fullName evidence="1">Putative Flp pilus-assembly TadG-like N-terminal domain-containing protein</fullName>
    </recommendedName>
</protein>
<sequence length="395" mass="43591">MNRTKRRDRRGQSLILMFLLILALVGVLALTFDFGFVVLSRRMMQTAVNTAALEGARDRAGLGREDARNVIRNVFDDDLDPTSNTTSLGAGPDQSLVQRDALQRPRFGDGSRVEDWFPERHQFNYRPDPQLNHANELHGDFVRGVYRDESSSHWVNHVESDDYVRDDLIVSGGSGPEEPDAFLARIRRTPARDGIANPLDRIAGVSSSGSGSPLMIGHLMPFRTTATDAYDIRRDGVAIRATAIAVKQPIVYVGQATGGDFLQLLDHSYYAESSQWMLLDNPQHRLGASMAAPDDPSLQNASAPTTPGYAAIVGYIEGEFDGMPVEEGYYVIGFCQLPDSRPFRANASPRLQDAWPELGKLSPATRSAILQRNRNLDLLGTFESAVQPALVRTLH</sequence>
<organism evidence="2 3">
    <name type="scientific">Rosistilla ulvae</name>
    <dbReference type="NCBI Taxonomy" id="1930277"/>
    <lineage>
        <taxon>Bacteria</taxon>
        <taxon>Pseudomonadati</taxon>
        <taxon>Planctomycetota</taxon>
        <taxon>Planctomycetia</taxon>
        <taxon>Pirellulales</taxon>
        <taxon>Pirellulaceae</taxon>
        <taxon>Rosistilla</taxon>
    </lineage>
</organism>
<evidence type="ECO:0000259" key="1">
    <source>
        <dbReference type="Pfam" id="PF13400"/>
    </source>
</evidence>
<name>A0A517M2L4_9BACT</name>
<gene>
    <name evidence="2" type="ORF">EC9_33120</name>
</gene>
<dbReference type="Proteomes" id="UP000319557">
    <property type="component" value="Chromosome"/>
</dbReference>
<dbReference type="AlphaFoldDB" id="A0A517M2L4"/>
<accession>A0A517M2L4</accession>
<evidence type="ECO:0000313" key="3">
    <source>
        <dbReference type="Proteomes" id="UP000319557"/>
    </source>
</evidence>
<reference evidence="2 3" key="1">
    <citation type="submission" date="2019-02" db="EMBL/GenBank/DDBJ databases">
        <title>Deep-cultivation of Planctomycetes and their phenomic and genomic characterization uncovers novel biology.</title>
        <authorList>
            <person name="Wiegand S."/>
            <person name="Jogler M."/>
            <person name="Boedeker C."/>
            <person name="Pinto D."/>
            <person name="Vollmers J."/>
            <person name="Rivas-Marin E."/>
            <person name="Kohn T."/>
            <person name="Peeters S.H."/>
            <person name="Heuer A."/>
            <person name="Rast P."/>
            <person name="Oberbeckmann S."/>
            <person name="Bunk B."/>
            <person name="Jeske O."/>
            <person name="Meyerdierks A."/>
            <person name="Storesund J.E."/>
            <person name="Kallscheuer N."/>
            <person name="Luecker S."/>
            <person name="Lage O.M."/>
            <person name="Pohl T."/>
            <person name="Merkel B.J."/>
            <person name="Hornburger P."/>
            <person name="Mueller R.-W."/>
            <person name="Bruemmer F."/>
            <person name="Labrenz M."/>
            <person name="Spormann A.M."/>
            <person name="Op den Camp H."/>
            <person name="Overmann J."/>
            <person name="Amann R."/>
            <person name="Jetten M.S.M."/>
            <person name="Mascher T."/>
            <person name="Medema M.H."/>
            <person name="Devos D.P."/>
            <person name="Kaster A.-K."/>
            <person name="Ovreas L."/>
            <person name="Rohde M."/>
            <person name="Galperin M.Y."/>
            <person name="Jogler C."/>
        </authorList>
    </citation>
    <scope>NUCLEOTIDE SEQUENCE [LARGE SCALE GENOMIC DNA]</scope>
    <source>
        <strain evidence="2 3">EC9</strain>
    </source>
</reference>
<proteinExistence type="predicted"/>
<evidence type="ECO:0000313" key="2">
    <source>
        <dbReference type="EMBL" id="QDS89115.1"/>
    </source>
</evidence>
<dbReference type="RefSeq" id="WP_261342875.1">
    <property type="nucleotide sequence ID" value="NZ_CP036261.1"/>
</dbReference>
<keyword evidence="3" id="KW-1185">Reference proteome</keyword>
<dbReference type="InterPro" id="IPR028087">
    <property type="entry name" value="Tad_N"/>
</dbReference>